<protein>
    <recommendedName>
        <fullName evidence="5">PilN domain-containing protein</fullName>
    </recommendedName>
</protein>
<keyword evidence="2" id="KW-0472">Membrane</keyword>
<evidence type="ECO:0008006" key="5">
    <source>
        <dbReference type="Google" id="ProtNLM"/>
    </source>
</evidence>
<dbReference type="RefSeq" id="WP_151169930.1">
    <property type="nucleotide sequence ID" value="NZ_WACR01000013.1"/>
</dbReference>
<dbReference type="AlphaFoldDB" id="A0A6N6M4N5"/>
<proteinExistence type="predicted"/>
<sequence>MALSDLKEKFLKRKELGLSIELGNEERTFHLFKSSVKEGNLSVDETISVPSITEVTDHFKGRSIVLHLSGKGILAKTGYEERVEDVFPTISVDEFFIQHFSFGSKHVWSIARKETVNAVVEELLNENILVKSVYLGPSAVQLVNSDLVKSDDKIVANPYTINPVREEVTVGTEGTIKSYQIDQFEVESIFLNVFGAVLMNILSPQKAIPVKGSENEELLNDLIYSQRFKTLAPVMIFTFFFILLVNFGVQQHLQGERETLNAEVQLLEKDAERLEEIEKAITTQKSLLGNTGQSVRWSYYFDLLAQDIPGEIQLESLNAYPMDNDEMQLSDPMKADVDNIVVEGLVADVTDFEKWYKKLDQHDWIKGKSILNYGKKSGVERSVFKIKLNVSV</sequence>
<comment type="caution">
    <text evidence="3">The sequence shown here is derived from an EMBL/GenBank/DDBJ whole genome shotgun (WGS) entry which is preliminary data.</text>
</comment>
<keyword evidence="2" id="KW-1133">Transmembrane helix</keyword>
<dbReference type="Proteomes" id="UP000435357">
    <property type="component" value="Unassembled WGS sequence"/>
</dbReference>
<name>A0A6N6M4N5_9FLAO</name>
<feature type="coiled-coil region" evidence="1">
    <location>
        <begin position="250"/>
        <end position="284"/>
    </location>
</feature>
<evidence type="ECO:0000256" key="1">
    <source>
        <dbReference type="SAM" id="Coils"/>
    </source>
</evidence>
<evidence type="ECO:0000313" key="4">
    <source>
        <dbReference type="Proteomes" id="UP000435357"/>
    </source>
</evidence>
<gene>
    <name evidence="3" type="ORF">F3059_12865</name>
</gene>
<keyword evidence="1" id="KW-0175">Coiled coil</keyword>
<dbReference type="EMBL" id="WACR01000013">
    <property type="protein sequence ID" value="KAB1061964.1"/>
    <property type="molecule type" value="Genomic_DNA"/>
</dbReference>
<organism evidence="3 4">
    <name type="scientific">Salibacter halophilus</name>
    <dbReference type="NCBI Taxonomy" id="1803916"/>
    <lineage>
        <taxon>Bacteria</taxon>
        <taxon>Pseudomonadati</taxon>
        <taxon>Bacteroidota</taxon>
        <taxon>Flavobacteriia</taxon>
        <taxon>Flavobacteriales</taxon>
        <taxon>Salibacteraceae</taxon>
        <taxon>Salibacter</taxon>
    </lineage>
</organism>
<accession>A0A6N6M4N5</accession>
<evidence type="ECO:0000256" key="2">
    <source>
        <dbReference type="SAM" id="Phobius"/>
    </source>
</evidence>
<keyword evidence="4" id="KW-1185">Reference proteome</keyword>
<keyword evidence="2" id="KW-0812">Transmembrane</keyword>
<reference evidence="3 4" key="1">
    <citation type="submission" date="2019-09" db="EMBL/GenBank/DDBJ databases">
        <title>Genomes of Cryomorphaceae.</title>
        <authorList>
            <person name="Bowman J.P."/>
        </authorList>
    </citation>
    <scope>NUCLEOTIDE SEQUENCE [LARGE SCALE GENOMIC DNA]</scope>
    <source>
        <strain evidence="3 4">KCTC 52047</strain>
    </source>
</reference>
<dbReference type="OrthoDB" id="783374at2"/>
<feature type="transmembrane region" description="Helical" evidence="2">
    <location>
        <begin position="230"/>
        <end position="249"/>
    </location>
</feature>
<evidence type="ECO:0000313" key="3">
    <source>
        <dbReference type="EMBL" id="KAB1061964.1"/>
    </source>
</evidence>